<accession>A0A3M7R6D8</accession>
<protein>
    <submittedName>
        <fullName evidence="6">Zinc transporter ZIP13 isoform X2</fullName>
    </submittedName>
</protein>
<feature type="transmembrane region" description="Helical" evidence="5">
    <location>
        <begin position="130"/>
        <end position="147"/>
    </location>
</feature>
<dbReference type="EMBL" id="REGN01004167">
    <property type="protein sequence ID" value="RNA18805.1"/>
    <property type="molecule type" value="Genomic_DNA"/>
</dbReference>
<comment type="subcellular location">
    <subcellularLocation>
        <location evidence="1">Membrane</location>
        <topology evidence="1">Multi-pass membrane protein</topology>
    </subcellularLocation>
</comment>
<keyword evidence="4 5" id="KW-0472">Membrane</keyword>
<dbReference type="AlphaFoldDB" id="A0A3M7R6D8"/>
<evidence type="ECO:0000256" key="4">
    <source>
        <dbReference type="ARBA" id="ARBA00023136"/>
    </source>
</evidence>
<proteinExistence type="predicted"/>
<name>A0A3M7R6D8_BRAPC</name>
<dbReference type="GO" id="GO:0006882">
    <property type="term" value="P:intracellular zinc ion homeostasis"/>
    <property type="evidence" value="ECO:0007669"/>
    <property type="project" value="TreeGrafter"/>
</dbReference>
<dbReference type="PANTHER" id="PTHR16950:SF16">
    <property type="entry name" value="ZINC TRANSPORTER ZIP13"/>
    <property type="match status" value="1"/>
</dbReference>
<dbReference type="Proteomes" id="UP000276133">
    <property type="component" value="Unassembled WGS sequence"/>
</dbReference>
<feature type="transmembrane region" description="Helical" evidence="5">
    <location>
        <begin position="239"/>
        <end position="259"/>
    </location>
</feature>
<evidence type="ECO:0000256" key="2">
    <source>
        <dbReference type="ARBA" id="ARBA00022692"/>
    </source>
</evidence>
<gene>
    <name evidence="6" type="ORF">BpHYR1_009416</name>
</gene>
<dbReference type="OrthoDB" id="200954at2759"/>
<dbReference type="PANTHER" id="PTHR16950">
    <property type="entry name" value="ZINC TRANSPORTER SLC39A7 HISTIDINE-RICH MEMBRANE PROTEIN KE4"/>
    <property type="match status" value="1"/>
</dbReference>
<evidence type="ECO:0000313" key="6">
    <source>
        <dbReference type="EMBL" id="RNA18805.1"/>
    </source>
</evidence>
<evidence type="ECO:0000313" key="7">
    <source>
        <dbReference type="Proteomes" id="UP000276133"/>
    </source>
</evidence>
<feature type="transmembrane region" description="Helical" evidence="5">
    <location>
        <begin position="55"/>
        <end position="83"/>
    </location>
</feature>
<comment type="caution">
    <text evidence="6">The sequence shown here is derived from an EMBL/GenBank/DDBJ whole genome shotgun (WGS) entry which is preliminary data.</text>
</comment>
<keyword evidence="7" id="KW-1185">Reference proteome</keyword>
<dbReference type="GO" id="GO:0016020">
    <property type="term" value="C:membrane"/>
    <property type="evidence" value="ECO:0007669"/>
    <property type="project" value="UniProtKB-SubCell"/>
</dbReference>
<evidence type="ECO:0000256" key="3">
    <source>
        <dbReference type="ARBA" id="ARBA00022989"/>
    </source>
</evidence>
<feature type="transmembrane region" description="Helical" evidence="5">
    <location>
        <begin position="305"/>
        <end position="322"/>
    </location>
</feature>
<dbReference type="GO" id="GO:0005385">
    <property type="term" value="F:zinc ion transmembrane transporter activity"/>
    <property type="evidence" value="ECO:0007669"/>
    <property type="project" value="TreeGrafter"/>
</dbReference>
<feature type="transmembrane region" description="Helical" evidence="5">
    <location>
        <begin position="192"/>
        <end position="218"/>
    </location>
</feature>
<evidence type="ECO:0000256" key="5">
    <source>
        <dbReference type="SAM" id="Phobius"/>
    </source>
</evidence>
<dbReference type="STRING" id="10195.A0A3M7R6D8"/>
<dbReference type="InterPro" id="IPR003689">
    <property type="entry name" value="ZIP"/>
</dbReference>
<keyword evidence="3 5" id="KW-1133">Transmembrane helix</keyword>
<organism evidence="6 7">
    <name type="scientific">Brachionus plicatilis</name>
    <name type="common">Marine rotifer</name>
    <name type="synonym">Brachionus muelleri</name>
    <dbReference type="NCBI Taxonomy" id="10195"/>
    <lineage>
        <taxon>Eukaryota</taxon>
        <taxon>Metazoa</taxon>
        <taxon>Spiralia</taxon>
        <taxon>Gnathifera</taxon>
        <taxon>Rotifera</taxon>
        <taxon>Eurotatoria</taxon>
        <taxon>Monogononta</taxon>
        <taxon>Pseudotrocha</taxon>
        <taxon>Ploima</taxon>
        <taxon>Brachionidae</taxon>
        <taxon>Brachionus</taxon>
    </lineage>
</organism>
<feature type="transmembrane region" description="Helical" evidence="5">
    <location>
        <begin position="167"/>
        <end position="186"/>
    </location>
</feature>
<sequence length="323" mass="35669">MVSQAQIHRATSPYNYQIRYNSNFTFQYFLKKIGAYENKEYSDNQPIFNFYSKQLIVWVTSIIGTFFVGICGILPVVVLPSMADDHQKLVESNRFKCCLSFAAGTLLGDVFLHLLPETYTKSVLDDNGKVISNGLWVLFGLISFLSIEKIFPDHEQDADNKKSGANFLFFNSIRILGILNLFANVIDNFTHGIAVAGSFQASIKFGFITLIATLLHEIPHEIGDFVILLKSGLNYKEAALAQLGTAFSGISGAIFALASSSAQRAGEVTSWVLPFASGGFLYISLVNIVPEIVNERHLSNSLKQVSCLILGIFLVHSLSIVFD</sequence>
<evidence type="ECO:0000256" key="1">
    <source>
        <dbReference type="ARBA" id="ARBA00004141"/>
    </source>
</evidence>
<reference evidence="6 7" key="1">
    <citation type="journal article" date="2018" name="Sci. Rep.">
        <title>Genomic signatures of local adaptation to the degree of environmental predictability in rotifers.</title>
        <authorList>
            <person name="Franch-Gras L."/>
            <person name="Hahn C."/>
            <person name="Garcia-Roger E.M."/>
            <person name="Carmona M.J."/>
            <person name="Serra M."/>
            <person name="Gomez A."/>
        </authorList>
    </citation>
    <scope>NUCLEOTIDE SEQUENCE [LARGE SCALE GENOMIC DNA]</scope>
    <source>
        <strain evidence="6">HYR1</strain>
    </source>
</reference>
<keyword evidence="2 5" id="KW-0812">Transmembrane</keyword>
<feature type="transmembrane region" description="Helical" evidence="5">
    <location>
        <begin position="95"/>
        <end position="115"/>
    </location>
</feature>
<dbReference type="Pfam" id="PF02535">
    <property type="entry name" value="Zip"/>
    <property type="match status" value="2"/>
</dbReference>
<feature type="transmembrane region" description="Helical" evidence="5">
    <location>
        <begin position="271"/>
        <end position="293"/>
    </location>
</feature>